<protein>
    <submittedName>
        <fullName evidence="3">Glycosyltransferase</fullName>
    </submittedName>
</protein>
<dbReference type="SUPFAM" id="SSF53756">
    <property type="entry name" value="UDP-Glycosyltransferase/glycogen phosphorylase"/>
    <property type="match status" value="1"/>
</dbReference>
<keyword evidence="4" id="KW-1185">Reference proteome</keyword>
<feature type="domain" description="Glycosyl transferase family 1" evidence="1">
    <location>
        <begin position="204"/>
        <end position="356"/>
    </location>
</feature>
<dbReference type="PANTHER" id="PTHR45947:SF3">
    <property type="entry name" value="SULFOQUINOVOSYL TRANSFERASE SQD2"/>
    <property type="match status" value="1"/>
</dbReference>
<dbReference type="GO" id="GO:0016757">
    <property type="term" value="F:glycosyltransferase activity"/>
    <property type="evidence" value="ECO:0007669"/>
    <property type="project" value="InterPro"/>
</dbReference>
<dbReference type="AlphaFoldDB" id="A0A947DF07"/>
<dbReference type="Gene3D" id="3.40.50.2000">
    <property type="entry name" value="Glycogen Phosphorylase B"/>
    <property type="match status" value="2"/>
</dbReference>
<reference evidence="3" key="2">
    <citation type="journal article" date="2021" name="Mar. Drugs">
        <title>Genome Reduction and Secondary Metabolism of the Marine Sponge-Associated Cyanobacterium Leptothoe.</title>
        <authorList>
            <person name="Konstantinou D."/>
            <person name="Popin R.V."/>
            <person name="Fewer D.P."/>
            <person name="Sivonen K."/>
            <person name="Gkelis S."/>
        </authorList>
    </citation>
    <scope>NUCLEOTIDE SEQUENCE</scope>
    <source>
        <strain evidence="3">TAU-MAC 1115</strain>
    </source>
</reference>
<dbReference type="Pfam" id="PF00534">
    <property type="entry name" value="Glycos_transf_1"/>
    <property type="match status" value="1"/>
</dbReference>
<dbReference type="EMBL" id="JADOES010000014">
    <property type="protein sequence ID" value="MBT9315661.1"/>
    <property type="molecule type" value="Genomic_DNA"/>
</dbReference>
<dbReference type="InterPro" id="IPR001296">
    <property type="entry name" value="Glyco_trans_1"/>
</dbReference>
<organism evidence="3 4">
    <name type="scientific">Leptothoe spongobia TAU-MAC 1115</name>
    <dbReference type="NCBI Taxonomy" id="1967444"/>
    <lineage>
        <taxon>Bacteria</taxon>
        <taxon>Bacillati</taxon>
        <taxon>Cyanobacteriota</taxon>
        <taxon>Cyanophyceae</taxon>
        <taxon>Nodosilineales</taxon>
        <taxon>Cymatolegaceae</taxon>
        <taxon>Leptothoe</taxon>
        <taxon>Leptothoe spongobia</taxon>
    </lineage>
</organism>
<evidence type="ECO:0000259" key="1">
    <source>
        <dbReference type="Pfam" id="PF00534"/>
    </source>
</evidence>
<proteinExistence type="predicted"/>
<dbReference type="PANTHER" id="PTHR45947">
    <property type="entry name" value="SULFOQUINOVOSYL TRANSFERASE SQD2"/>
    <property type="match status" value="1"/>
</dbReference>
<dbReference type="InterPro" id="IPR050194">
    <property type="entry name" value="Glycosyltransferase_grp1"/>
</dbReference>
<name>A0A947DF07_9CYAN</name>
<evidence type="ECO:0000259" key="2">
    <source>
        <dbReference type="Pfam" id="PF13439"/>
    </source>
</evidence>
<accession>A0A947DF07</accession>
<evidence type="ECO:0000313" key="4">
    <source>
        <dbReference type="Proteomes" id="UP000717364"/>
    </source>
</evidence>
<gene>
    <name evidence="3" type="ORF">IXB50_09505</name>
</gene>
<dbReference type="InterPro" id="IPR028098">
    <property type="entry name" value="Glyco_trans_4-like_N"/>
</dbReference>
<dbReference type="Proteomes" id="UP000717364">
    <property type="component" value="Unassembled WGS sequence"/>
</dbReference>
<comment type="caution">
    <text evidence="3">The sequence shown here is derived from an EMBL/GenBank/DDBJ whole genome shotgun (WGS) entry which is preliminary data.</text>
</comment>
<dbReference type="Pfam" id="PF13439">
    <property type="entry name" value="Glyco_transf_4"/>
    <property type="match status" value="1"/>
</dbReference>
<evidence type="ECO:0000313" key="3">
    <source>
        <dbReference type="EMBL" id="MBT9315661.1"/>
    </source>
</evidence>
<reference evidence="3" key="1">
    <citation type="submission" date="2020-11" db="EMBL/GenBank/DDBJ databases">
        <authorList>
            <person name="Konstantinou D."/>
            <person name="Gkelis S."/>
            <person name="Popin R."/>
            <person name="Fewer D."/>
            <person name="Sivonen K."/>
        </authorList>
    </citation>
    <scope>NUCLEOTIDE SEQUENCE</scope>
    <source>
        <strain evidence="3">TAU-MAC 1115</strain>
    </source>
</reference>
<sequence length="400" mass="45259">MHILVIPSWYRASKKDTQGSFFREQALALFKHGHQVGIIHSQHRSMRQWQSVVSGRYGFEHEDDGGIPTLRMHSMTWFPRQIPYLNYLLWVHDGLKLYRRYVNTYGKPDVIHAHAMIYGGLLAWNIQTRYKVPFVVTEHGTAYARGLFAPWEIRLASKAVADADCRLAVSEAFCDEISTFLGSHWQACPNVVPVAFTHYPLAPQKKADEPFVFIKVAYLSNKRKRIHLLITAFSQAFKDDPNTYLKIGGDGTERANLAALANDLGVADRVIFLGALERHEVRDHVAESDTLVLASQYETFGVVIIEALALGKPVIATRCGGPNRVVRPQDGLLIPPDDVEAMAQAMRYIKTNRHQYDAQEIRQACIDRYGETAIAEQLEAFYDQTISRADGKQELAQNYA</sequence>
<feature type="domain" description="Glycosyltransferase subfamily 4-like N-terminal" evidence="2">
    <location>
        <begin position="22"/>
        <end position="186"/>
    </location>
</feature>
<dbReference type="RefSeq" id="WP_215608725.1">
    <property type="nucleotide sequence ID" value="NZ_JADOES010000014.1"/>
</dbReference>